<reference evidence="13" key="1">
    <citation type="submission" date="2025-08" db="UniProtKB">
        <authorList>
            <consortium name="RefSeq"/>
        </authorList>
    </citation>
    <scope>IDENTIFICATION</scope>
    <source>
        <strain evidence="13">Nigerian</strain>
        <tissue evidence="13">Liver and blood</tissue>
    </source>
</reference>
<dbReference type="GO" id="GO:0008194">
    <property type="term" value="F:UDP-glycosyltransferase activity"/>
    <property type="evidence" value="ECO:0007669"/>
    <property type="project" value="UniProtKB-ARBA"/>
</dbReference>
<evidence type="ECO:0000256" key="7">
    <source>
        <dbReference type="ARBA" id="ARBA00022989"/>
    </source>
</evidence>
<dbReference type="Gene3D" id="3.90.550.10">
    <property type="entry name" value="Spore Coat Polysaccharide Biosynthesis Protein SpsA, Chain A"/>
    <property type="match status" value="1"/>
</dbReference>
<keyword evidence="5 11" id="KW-0812">Transmembrane</keyword>
<dbReference type="AlphaFoldDB" id="A0A8J1JDI2"/>
<evidence type="ECO:0000256" key="4">
    <source>
        <dbReference type="ARBA" id="ARBA00022679"/>
    </source>
</evidence>
<dbReference type="Proteomes" id="UP000008143">
    <property type="component" value="Chromosome 4"/>
</dbReference>
<dbReference type="OrthoDB" id="411524at2759"/>
<feature type="transmembrane region" description="Helical" evidence="11">
    <location>
        <begin position="12"/>
        <end position="31"/>
    </location>
</feature>
<dbReference type="CDD" id="cd06429">
    <property type="entry name" value="GT8_like_1"/>
    <property type="match status" value="1"/>
</dbReference>
<keyword evidence="9" id="KW-0325">Glycoprotein</keyword>
<dbReference type="PANTHER" id="PTHR13778:SF3">
    <property type="entry name" value="GLYCOSYLTRANSFERASE 8 DOMAIN-CONTAINING PROTEIN 1"/>
    <property type="match status" value="1"/>
</dbReference>
<evidence type="ECO:0000313" key="12">
    <source>
        <dbReference type="Proteomes" id="UP000008143"/>
    </source>
</evidence>
<evidence type="ECO:0000256" key="10">
    <source>
        <dbReference type="ARBA" id="ARBA00041022"/>
    </source>
</evidence>
<keyword evidence="4" id="KW-0808">Transferase</keyword>
<evidence type="ECO:0000256" key="9">
    <source>
        <dbReference type="ARBA" id="ARBA00023180"/>
    </source>
</evidence>
<dbReference type="GeneID" id="549340"/>
<dbReference type="InterPro" id="IPR002495">
    <property type="entry name" value="Glyco_trans_8"/>
</dbReference>
<dbReference type="InterPro" id="IPR050748">
    <property type="entry name" value="Glycosyltrans_8_dom-fam"/>
</dbReference>
<gene>
    <name evidence="13 14" type="primary">glt8d1</name>
    <name evidence="13" type="synonym">ad-017</name>
</gene>
<dbReference type="AGR" id="Xenbase:XB-GENE-6454004"/>
<evidence type="ECO:0000313" key="13">
    <source>
        <dbReference type="RefSeq" id="XP_031755943.1"/>
    </source>
</evidence>
<evidence type="ECO:0000256" key="3">
    <source>
        <dbReference type="ARBA" id="ARBA00022676"/>
    </source>
</evidence>
<evidence type="ECO:0000313" key="14">
    <source>
        <dbReference type="Xenbase" id="XB-GENE-6454004"/>
    </source>
</evidence>
<keyword evidence="3" id="KW-0328">Glycosyltransferase</keyword>
<organism evidence="12 13">
    <name type="scientific">Xenopus tropicalis</name>
    <name type="common">Western clawed frog</name>
    <name type="synonym">Silurana tropicalis</name>
    <dbReference type="NCBI Taxonomy" id="8364"/>
    <lineage>
        <taxon>Eukaryota</taxon>
        <taxon>Metazoa</taxon>
        <taxon>Chordata</taxon>
        <taxon>Craniata</taxon>
        <taxon>Vertebrata</taxon>
        <taxon>Euteleostomi</taxon>
        <taxon>Amphibia</taxon>
        <taxon>Batrachia</taxon>
        <taxon>Anura</taxon>
        <taxon>Pipoidea</taxon>
        <taxon>Pipidae</taxon>
        <taxon>Xenopodinae</taxon>
        <taxon>Xenopus</taxon>
        <taxon>Silurana</taxon>
    </lineage>
</organism>
<keyword evidence="7 11" id="KW-1133">Transmembrane helix</keyword>
<protein>
    <recommendedName>
        <fullName evidence="10">Glycosyltransferase 8 domain-containing protein 1</fullName>
    </recommendedName>
</protein>
<dbReference type="PANTHER" id="PTHR13778">
    <property type="entry name" value="GLYCOSYLTRANSFERASE 8 DOMAIN-CONTAINING PROTEIN"/>
    <property type="match status" value="1"/>
</dbReference>
<evidence type="ECO:0000256" key="5">
    <source>
        <dbReference type="ARBA" id="ARBA00022692"/>
    </source>
</evidence>
<name>A0A8J1JDI2_XENTR</name>
<accession>A0A8J1JDI2</accession>
<comment type="subcellular location">
    <subcellularLocation>
        <location evidence="1">Membrane</location>
        <topology evidence="1">Single-pass type II membrane protein</topology>
    </subcellularLocation>
</comment>
<dbReference type="Pfam" id="PF01501">
    <property type="entry name" value="Glyco_transf_8"/>
    <property type="match status" value="1"/>
</dbReference>
<proteinExistence type="inferred from homology"/>
<comment type="similarity">
    <text evidence="2">Belongs to the glycosyltransferase 8 family.</text>
</comment>
<dbReference type="RefSeq" id="XP_031755943.1">
    <property type="nucleotide sequence ID" value="XM_031900083.1"/>
</dbReference>
<evidence type="ECO:0000256" key="8">
    <source>
        <dbReference type="ARBA" id="ARBA00023136"/>
    </source>
</evidence>
<dbReference type="CTD" id="55830"/>
<evidence type="ECO:0000256" key="2">
    <source>
        <dbReference type="ARBA" id="ARBA00006351"/>
    </source>
</evidence>
<evidence type="ECO:0000256" key="6">
    <source>
        <dbReference type="ARBA" id="ARBA00022968"/>
    </source>
</evidence>
<sequence length="375" mass="42444">MSFRKGNRTIHIAIILLAAVVFLLILHHNILGLTDILTRQSSDSAPLVFQRLEALRDAHESPPEERQGEEIAVVIPGVEERLGGLVAAINSISSNTKSNVVFYIITTNDTKGHIRSWLDGTGLKRVTYKLLAFDTRVLDGKVRVDAGAEPVKPMTFARFYLPSLLPETKKAIYLDDDVIVQDDIRDLYNTPLRPGHAAAFSDDCDSVTSKFPVRGAANQYNYIGFLDYKKERIRSLGMRANTCSFNPGVFVANLTEWRRQNVTRQLEKWMELDVAEELYSKTLSASITAPPLLIVFYQRHSNLDPLWHVRHLGSSSGKRYSPQFVKAAKLLHWNGHFKPWGRTSSYPEVWEKWFIPDPMGQFAPIRRHGEADGTK</sequence>
<dbReference type="GO" id="GO:0016020">
    <property type="term" value="C:membrane"/>
    <property type="evidence" value="ECO:0007669"/>
    <property type="project" value="UniProtKB-SubCell"/>
</dbReference>
<keyword evidence="8 11" id="KW-0472">Membrane</keyword>
<keyword evidence="6" id="KW-0735">Signal-anchor</keyword>
<evidence type="ECO:0000256" key="11">
    <source>
        <dbReference type="SAM" id="Phobius"/>
    </source>
</evidence>
<dbReference type="Xenbase" id="XB-GENE-6454004">
    <property type="gene designation" value="glt8d1"/>
</dbReference>
<evidence type="ECO:0000256" key="1">
    <source>
        <dbReference type="ARBA" id="ARBA00004606"/>
    </source>
</evidence>
<keyword evidence="12" id="KW-1185">Reference proteome</keyword>
<dbReference type="SUPFAM" id="SSF53448">
    <property type="entry name" value="Nucleotide-diphospho-sugar transferases"/>
    <property type="match status" value="1"/>
</dbReference>
<dbReference type="OMA" id="YKQHSNI"/>
<dbReference type="InterPro" id="IPR029044">
    <property type="entry name" value="Nucleotide-diphossugar_trans"/>
</dbReference>